<feature type="domain" description="Aminoglycoside phosphotransferase" evidence="1">
    <location>
        <begin position="128"/>
        <end position="269"/>
    </location>
</feature>
<organism evidence="2 3">
    <name type="scientific">Hyphodiscus hymeniophilus</name>
    <dbReference type="NCBI Taxonomy" id="353542"/>
    <lineage>
        <taxon>Eukaryota</taxon>
        <taxon>Fungi</taxon>
        <taxon>Dikarya</taxon>
        <taxon>Ascomycota</taxon>
        <taxon>Pezizomycotina</taxon>
        <taxon>Leotiomycetes</taxon>
        <taxon>Helotiales</taxon>
        <taxon>Hyphodiscaceae</taxon>
        <taxon>Hyphodiscus</taxon>
    </lineage>
</organism>
<evidence type="ECO:0000259" key="1">
    <source>
        <dbReference type="Pfam" id="PF01636"/>
    </source>
</evidence>
<dbReference type="Gene3D" id="3.30.200.20">
    <property type="entry name" value="Phosphorylase Kinase, domain 1"/>
    <property type="match status" value="1"/>
</dbReference>
<dbReference type="AlphaFoldDB" id="A0A9P6VJP7"/>
<comment type="caution">
    <text evidence="2">The sequence shown here is derived from an EMBL/GenBank/DDBJ whole genome shotgun (WGS) entry which is preliminary data.</text>
</comment>
<dbReference type="OrthoDB" id="25129at2759"/>
<reference evidence="2" key="1">
    <citation type="submission" date="2019-07" db="EMBL/GenBank/DDBJ databases">
        <title>Hyphodiscus hymeniophilus genome sequencing and assembly.</title>
        <authorList>
            <person name="Kramer G."/>
            <person name="Nodwell J."/>
        </authorList>
    </citation>
    <scope>NUCLEOTIDE SEQUENCE</scope>
    <source>
        <strain evidence="2">ATCC 34498</strain>
    </source>
</reference>
<evidence type="ECO:0000313" key="3">
    <source>
        <dbReference type="Proteomes" id="UP000785200"/>
    </source>
</evidence>
<keyword evidence="2" id="KW-0418">Kinase</keyword>
<keyword evidence="3" id="KW-1185">Reference proteome</keyword>
<dbReference type="Pfam" id="PF01636">
    <property type="entry name" value="APH"/>
    <property type="match status" value="1"/>
</dbReference>
<dbReference type="EMBL" id="VNKQ01000009">
    <property type="protein sequence ID" value="KAG0648904.1"/>
    <property type="molecule type" value="Genomic_DNA"/>
</dbReference>
<protein>
    <submittedName>
        <fullName evidence="2">Psilocybin biosynthesis kinase</fullName>
    </submittedName>
</protein>
<dbReference type="InterPro" id="IPR002575">
    <property type="entry name" value="Aminoglycoside_PTrfase"/>
</dbReference>
<dbReference type="InterPro" id="IPR011009">
    <property type="entry name" value="Kinase-like_dom_sf"/>
</dbReference>
<dbReference type="Proteomes" id="UP000785200">
    <property type="component" value="Unassembled WGS sequence"/>
</dbReference>
<gene>
    <name evidence="2" type="ORF">D0Z07_4611</name>
</gene>
<name>A0A9P6VJP7_9HELO</name>
<sequence length="361" mass="40444">MEATENISAKVLDSLRHGPYACTSLDRLSGGTANFVYRGTLTRALEDGTRTVVIKHTEGYVASNPGFKLTTSRSDYEQIILSALDQLQATTNQGVTITTPHLFLFSQDTNTQVYSDIPTSTELKTYTLTHALTQAQCRRLGYVLGSWTRNFHTWAAAPEQAGLRKKMEGNDAMRELKYMINYTNLVGTVERFPEILGRSKEVFEAVAERTRGELDTERGSLIHGDFWSGNVLLPNTPFPPPTEPLTVFVIDWEMAQLSSIAFDLGQMFAELFELKHFKDVDAGVWLIESFVEGYGKIDEELAFKTAIHAGAHLICWGSRVAGWGTREQVETVVEIGRDWVVRGWERDAVYFQGTASKHLFA</sequence>
<dbReference type="GO" id="GO:0016301">
    <property type="term" value="F:kinase activity"/>
    <property type="evidence" value="ECO:0007669"/>
    <property type="project" value="UniProtKB-KW"/>
</dbReference>
<dbReference type="Gene3D" id="3.90.1200.10">
    <property type="match status" value="1"/>
</dbReference>
<keyword evidence="2" id="KW-0808">Transferase</keyword>
<accession>A0A9P6VJP7</accession>
<proteinExistence type="predicted"/>
<evidence type="ECO:0000313" key="2">
    <source>
        <dbReference type="EMBL" id="KAG0648904.1"/>
    </source>
</evidence>
<dbReference type="SUPFAM" id="SSF56112">
    <property type="entry name" value="Protein kinase-like (PK-like)"/>
    <property type="match status" value="1"/>
</dbReference>